<feature type="chain" id="PRO_5016993805" evidence="1">
    <location>
        <begin position="19"/>
        <end position="298"/>
    </location>
</feature>
<sequence>MLVGLFFSIVWLLTVVRCNERPVVEFTRLGVEEQLLIRGVPARVEQLLGSNGTEVRNELPVTASQHIEVNLDGVQVFYNRTLTARKVPDHIRKQAVPDYVLVDFYLNNMTSADDPLREIILLSTSERMHETEGVPLTWSCDTWCIVEWYARYLFGKVGAVAMKALRKGYTSAFRLLRKPSDILTSFLDGVERRVIDASEKSRCVGHEFWMDLVYHNLRRTFLVAMAPYTRVATCDTTSSYGAIAYILQQRIDSVENGNWSEWCHALNNGGVWHGSVRIALWEEEDATENVWEIPCYSD</sequence>
<dbReference type="EMBL" id="QLNQ01000030">
    <property type="protein sequence ID" value="RCK54637.1"/>
    <property type="molecule type" value="Genomic_DNA"/>
</dbReference>
<evidence type="ECO:0000313" key="3">
    <source>
        <dbReference type="Proteomes" id="UP000253472"/>
    </source>
</evidence>
<evidence type="ECO:0000313" key="2">
    <source>
        <dbReference type="EMBL" id="RCK54637.1"/>
    </source>
</evidence>
<organism evidence="2 3">
    <name type="scientific">Candida viswanathii</name>
    <dbReference type="NCBI Taxonomy" id="5486"/>
    <lineage>
        <taxon>Eukaryota</taxon>
        <taxon>Fungi</taxon>
        <taxon>Dikarya</taxon>
        <taxon>Ascomycota</taxon>
        <taxon>Saccharomycotina</taxon>
        <taxon>Pichiomycetes</taxon>
        <taxon>Debaryomycetaceae</taxon>
        <taxon>Candida/Lodderomyces clade</taxon>
        <taxon>Candida</taxon>
    </lineage>
</organism>
<feature type="signal peptide" evidence="1">
    <location>
        <begin position="1"/>
        <end position="18"/>
    </location>
</feature>
<reference evidence="2 3" key="1">
    <citation type="submission" date="2018-06" db="EMBL/GenBank/DDBJ databases">
        <title>Whole genome sequencing of Candida tropicalis (genome annotated by CSBL at Korea University).</title>
        <authorList>
            <person name="Ahn J."/>
        </authorList>
    </citation>
    <scope>NUCLEOTIDE SEQUENCE [LARGE SCALE GENOMIC DNA]</scope>
    <source>
        <strain evidence="2 3">ATCC 20962</strain>
    </source>
</reference>
<proteinExistence type="predicted"/>
<name>A0A367XLV5_9ASCO</name>
<dbReference type="AlphaFoldDB" id="A0A367XLV5"/>
<evidence type="ECO:0000256" key="1">
    <source>
        <dbReference type="SAM" id="SignalP"/>
    </source>
</evidence>
<keyword evidence="1" id="KW-0732">Signal</keyword>
<comment type="caution">
    <text evidence="2">The sequence shown here is derived from an EMBL/GenBank/DDBJ whole genome shotgun (WGS) entry which is preliminary data.</text>
</comment>
<keyword evidence="3" id="KW-1185">Reference proteome</keyword>
<accession>A0A367XLV5</accession>
<dbReference type="Proteomes" id="UP000253472">
    <property type="component" value="Unassembled WGS sequence"/>
</dbReference>
<protein>
    <submittedName>
        <fullName evidence="2">Uncharacterized protein</fullName>
    </submittedName>
</protein>
<gene>
    <name evidence="2" type="ORF">Cantr_04785</name>
</gene>
<dbReference type="OrthoDB" id="4069830at2759"/>